<dbReference type="Proteomes" id="UP000017127">
    <property type="component" value="Unassembled WGS sequence"/>
</dbReference>
<gene>
    <name evidence="13" type="ORF">M595_2098</name>
</gene>
<dbReference type="GO" id="GO:0016020">
    <property type="term" value="C:membrane"/>
    <property type="evidence" value="ECO:0007669"/>
    <property type="project" value="UniProtKB-SubCell"/>
</dbReference>
<keyword evidence="7" id="KW-0915">Sodium</keyword>
<dbReference type="GO" id="GO:0006814">
    <property type="term" value="P:sodium ion transport"/>
    <property type="evidence" value="ECO:0007669"/>
    <property type="project" value="UniProtKB-KW"/>
</dbReference>
<reference evidence="13 14" key="1">
    <citation type="journal article" date="2013" name="Front. Microbiol.">
        <title>Comparative genomic analyses of the cyanobacterium, Lyngbya aestuarii BL J, a powerful hydrogen producer.</title>
        <authorList>
            <person name="Kothari A."/>
            <person name="Vaughn M."/>
            <person name="Garcia-Pichel F."/>
        </authorList>
    </citation>
    <scope>NUCLEOTIDE SEQUENCE [LARGE SCALE GENOMIC DNA]</scope>
    <source>
        <strain evidence="13 14">BL J</strain>
    </source>
</reference>
<dbReference type="Gene3D" id="1.20.1530.20">
    <property type="match status" value="1"/>
</dbReference>
<dbReference type="AlphaFoldDB" id="U7QJ36"/>
<dbReference type="GO" id="GO:0015297">
    <property type="term" value="F:antiporter activity"/>
    <property type="evidence" value="ECO:0007669"/>
    <property type="project" value="UniProtKB-KW"/>
</dbReference>
<evidence type="ECO:0000256" key="7">
    <source>
        <dbReference type="ARBA" id="ARBA00023053"/>
    </source>
</evidence>
<evidence type="ECO:0000256" key="5">
    <source>
        <dbReference type="ARBA" id="ARBA00022692"/>
    </source>
</evidence>
<feature type="transmembrane region" description="Helical" evidence="11">
    <location>
        <begin position="241"/>
        <end position="261"/>
    </location>
</feature>
<keyword evidence="8" id="KW-0406">Ion transport</keyword>
<name>U7QJ36_9CYAN</name>
<keyword evidence="6 11" id="KW-1133">Transmembrane helix</keyword>
<evidence type="ECO:0000313" key="14">
    <source>
        <dbReference type="Proteomes" id="UP000017127"/>
    </source>
</evidence>
<feature type="transmembrane region" description="Helical" evidence="11">
    <location>
        <begin position="143"/>
        <end position="167"/>
    </location>
</feature>
<evidence type="ECO:0000259" key="12">
    <source>
        <dbReference type="Pfam" id="PF00999"/>
    </source>
</evidence>
<dbReference type="InterPro" id="IPR038770">
    <property type="entry name" value="Na+/solute_symporter_sf"/>
</dbReference>
<comment type="caution">
    <text evidence="13">The sequence shown here is derived from an EMBL/GenBank/DDBJ whole genome shotgun (WGS) entry which is preliminary data.</text>
</comment>
<feature type="transmembrane region" description="Helical" evidence="11">
    <location>
        <begin position="282"/>
        <end position="310"/>
    </location>
</feature>
<evidence type="ECO:0000256" key="2">
    <source>
        <dbReference type="ARBA" id="ARBA00005551"/>
    </source>
</evidence>
<evidence type="ECO:0000256" key="3">
    <source>
        <dbReference type="ARBA" id="ARBA00022448"/>
    </source>
</evidence>
<feature type="transmembrane region" description="Helical" evidence="11">
    <location>
        <begin position="359"/>
        <end position="381"/>
    </location>
</feature>
<evidence type="ECO:0000256" key="6">
    <source>
        <dbReference type="ARBA" id="ARBA00022989"/>
    </source>
</evidence>
<proteinExistence type="inferred from homology"/>
<feature type="domain" description="Cation/H+ exchanger transmembrane" evidence="12">
    <location>
        <begin position="43"/>
        <end position="439"/>
    </location>
</feature>
<evidence type="ECO:0000256" key="10">
    <source>
        <dbReference type="ARBA" id="ARBA00023201"/>
    </source>
</evidence>
<feature type="transmembrane region" description="Helical" evidence="11">
    <location>
        <begin position="173"/>
        <end position="195"/>
    </location>
</feature>
<keyword evidence="5 11" id="KW-0812">Transmembrane</keyword>
<feature type="transmembrane region" description="Helical" evidence="11">
    <location>
        <begin position="207"/>
        <end position="229"/>
    </location>
</feature>
<evidence type="ECO:0000256" key="8">
    <source>
        <dbReference type="ARBA" id="ARBA00023065"/>
    </source>
</evidence>
<comment type="subcellular location">
    <subcellularLocation>
        <location evidence="1">Membrane</location>
        <topology evidence="1">Multi-pass membrane protein</topology>
    </subcellularLocation>
</comment>
<dbReference type="Pfam" id="PF00999">
    <property type="entry name" value="Na_H_Exchanger"/>
    <property type="match status" value="1"/>
</dbReference>
<dbReference type="InterPro" id="IPR006153">
    <property type="entry name" value="Cation/H_exchanger_TM"/>
</dbReference>
<organism evidence="13 14">
    <name type="scientific">Lyngbya aestuarii BL J</name>
    <dbReference type="NCBI Taxonomy" id="1348334"/>
    <lineage>
        <taxon>Bacteria</taxon>
        <taxon>Bacillati</taxon>
        <taxon>Cyanobacteriota</taxon>
        <taxon>Cyanophyceae</taxon>
        <taxon>Oscillatoriophycideae</taxon>
        <taxon>Oscillatoriales</taxon>
        <taxon>Microcoleaceae</taxon>
        <taxon>Lyngbya</taxon>
    </lineage>
</organism>
<dbReference type="OrthoDB" id="9793589at2"/>
<keyword evidence="14" id="KW-1185">Reference proteome</keyword>
<feature type="transmembrane region" description="Helical" evidence="11">
    <location>
        <begin position="25"/>
        <end position="44"/>
    </location>
</feature>
<dbReference type="PANTHER" id="PTHR43562:SF3">
    <property type="entry name" value="SODIUM ION_PROTON EXCHANGER (EUROFUNG)"/>
    <property type="match status" value="1"/>
</dbReference>
<keyword evidence="3" id="KW-0813">Transport</keyword>
<dbReference type="GO" id="GO:1902600">
    <property type="term" value="P:proton transmembrane transport"/>
    <property type="evidence" value="ECO:0007669"/>
    <property type="project" value="InterPro"/>
</dbReference>
<evidence type="ECO:0000256" key="11">
    <source>
        <dbReference type="SAM" id="Phobius"/>
    </source>
</evidence>
<feature type="transmembrane region" description="Helical" evidence="11">
    <location>
        <begin position="56"/>
        <end position="76"/>
    </location>
</feature>
<dbReference type="PANTHER" id="PTHR43562">
    <property type="entry name" value="NAPA-TYPE SODIUM/HYDROGEN ANTIPORTER"/>
    <property type="match status" value="1"/>
</dbReference>
<dbReference type="RefSeq" id="WP_023065925.1">
    <property type="nucleotide sequence ID" value="NZ_AUZM01000016.1"/>
</dbReference>
<protein>
    <submittedName>
        <fullName evidence="13">Sodium/hydrogen exchanger family protein</fullName>
    </submittedName>
</protein>
<keyword evidence="4" id="KW-0050">Antiport</keyword>
<comment type="similarity">
    <text evidence="2">Belongs to the monovalent cation:proton antiporter 2 (CPA2) transporter (TC 2.A.37) family.</text>
</comment>
<evidence type="ECO:0000256" key="1">
    <source>
        <dbReference type="ARBA" id="ARBA00004141"/>
    </source>
</evidence>
<evidence type="ECO:0000256" key="4">
    <source>
        <dbReference type="ARBA" id="ARBA00022449"/>
    </source>
</evidence>
<evidence type="ECO:0000313" key="13">
    <source>
        <dbReference type="EMBL" id="ERT07969.1"/>
    </source>
</evidence>
<feature type="transmembrane region" description="Helical" evidence="11">
    <location>
        <begin position="421"/>
        <end position="442"/>
    </location>
</feature>
<keyword evidence="9 11" id="KW-0472">Membrane</keyword>
<accession>U7QJ36</accession>
<dbReference type="PATRIC" id="fig|1348334.3.peg.2034"/>
<sequence>MLHDLNIPQSFPIFATATEAEKAPLVLTSVLLSLVIVYIASKLGGELSKRLDLPPVLGELIGGVIVGTSALNLLVFPESGATASDSLLMTFLQSISDLSPESVTSIFASQSEVVSVLAELGVIILLFEIGLESELRELQSVGYQAAVVAVVGVVAPFAAGTLGLMYFFGVSAIPAIFAGAALTATSIGITSKVLSEIGHLKSKEGQIIVGAAVIDDVLGIIVLAVVASLAKTGEIDILNVVYLIISATAFLLGSILLGKFFNKSFVSIADILQTRGQLVIPAFTFAFLMAFLANAIHLEAILGAFAAGLVLDETDKRKELDKQVVPIADILVPIFFVSVGAKADLGVLNPAVPANREGLIIATFLIVVAIIGKIITGWAVIGQPQINRLAIGVGMIPRGEVGLVFAGIGSASGVLDKPLEAAIIIMVIITTFIAPPFLRLAFKQSAQPAKSSVE</sequence>
<dbReference type="EMBL" id="AUZM01000016">
    <property type="protein sequence ID" value="ERT07969.1"/>
    <property type="molecule type" value="Genomic_DNA"/>
</dbReference>
<keyword evidence="10" id="KW-0739">Sodium transport</keyword>
<evidence type="ECO:0000256" key="9">
    <source>
        <dbReference type="ARBA" id="ARBA00023136"/>
    </source>
</evidence>